<dbReference type="PANTHER" id="PTHR11009">
    <property type="entry name" value="DER1-LIKE PROTEIN, DERLIN"/>
    <property type="match status" value="1"/>
</dbReference>
<dbReference type="SUPFAM" id="SSF144091">
    <property type="entry name" value="Rhomboid-like"/>
    <property type="match status" value="1"/>
</dbReference>
<keyword evidence="5 7" id="KW-1133">Transmembrane helix</keyword>
<feature type="compositionally biased region" description="Low complexity" evidence="8">
    <location>
        <begin position="237"/>
        <end position="251"/>
    </location>
</feature>
<evidence type="ECO:0000256" key="6">
    <source>
        <dbReference type="ARBA" id="ARBA00023136"/>
    </source>
</evidence>
<evidence type="ECO:0000313" key="9">
    <source>
        <dbReference type="EMBL" id="KAJ3053215.1"/>
    </source>
</evidence>
<feature type="transmembrane region" description="Helical" evidence="7">
    <location>
        <begin position="147"/>
        <end position="166"/>
    </location>
</feature>
<keyword evidence="4 7" id="KW-0256">Endoplasmic reticulum</keyword>
<evidence type="ECO:0000256" key="7">
    <source>
        <dbReference type="RuleBase" id="RU363059"/>
    </source>
</evidence>
<evidence type="ECO:0000256" key="3">
    <source>
        <dbReference type="ARBA" id="ARBA00022692"/>
    </source>
</evidence>
<evidence type="ECO:0000256" key="8">
    <source>
        <dbReference type="SAM" id="MobiDB-lite"/>
    </source>
</evidence>
<dbReference type="InterPro" id="IPR035952">
    <property type="entry name" value="Rhomboid-like_sf"/>
</dbReference>
<evidence type="ECO:0000256" key="2">
    <source>
        <dbReference type="ARBA" id="ARBA00008917"/>
    </source>
</evidence>
<feature type="transmembrane region" description="Helical" evidence="7">
    <location>
        <begin position="118"/>
        <end position="135"/>
    </location>
</feature>
<comment type="function">
    <text evidence="7">May be involved in the degradation of misfolded endoplasmic reticulum (ER) luminal proteins.</text>
</comment>
<comment type="subcellular location">
    <subcellularLocation>
        <location evidence="1 7">Endoplasmic reticulum membrane</location>
        <topology evidence="1 7">Multi-pass membrane protein</topology>
    </subcellularLocation>
</comment>
<comment type="caution">
    <text evidence="9">The sequence shown here is derived from an EMBL/GenBank/DDBJ whole genome shotgun (WGS) entry which is preliminary data.</text>
</comment>
<feature type="compositionally biased region" description="Gly residues" evidence="8">
    <location>
        <begin position="263"/>
        <end position="283"/>
    </location>
</feature>
<keyword evidence="6 7" id="KW-0472">Membrane</keyword>
<dbReference type="InterPro" id="IPR007599">
    <property type="entry name" value="DER1"/>
</dbReference>
<dbReference type="GO" id="GO:0005789">
    <property type="term" value="C:endoplasmic reticulum membrane"/>
    <property type="evidence" value="ECO:0007669"/>
    <property type="project" value="UniProtKB-SubCell"/>
</dbReference>
<keyword evidence="3 7" id="KW-0812">Transmembrane</keyword>
<evidence type="ECO:0000256" key="1">
    <source>
        <dbReference type="ARBA" id="ARBA00004477"/>
    </source>
</evidence>
<name>A0AAD5SH58_9FUNG</name>
<feature type="transmembrane region" description="Helical" evidence="7">
    <location>
        <begin position="96"/>
        <end position="112"/>
    </location>
</feature>
<organism evidence="9 10">
    <name type="scientific">Rhizophlyctis rosea</name>
    <dbReference type="NCBI Taxonomy" id="64517"/>
    <lineage>
        <taxon>Eukaryota</taxon>
        <taxon>Fungi</taxon>
        <taxon>Fungi incertae sedis</taxon>
        <taxon>Chytridiomycota</taxon>
        <taxon>Chytridiomycota incertae sedis</taxon>
        <taxon>Chytridiomycetes</taxon>
        <taxon>Rhizophlyctidales</taxon>
        <taxon>Rhizophlyctidaceae</taxon>
        <taxon>Rhizophlyctis</taxon>
    </lineage>
</organism>
<proteinExistence type="inferred from homology"/>
<feature type="transmembrane region" description="Helical" evidence="7">
    <location>
        <begin position="53"/>
        <end position="76"/>
    </location>
</feature>
<evidence type="ECO:0000256" key="5">
    <source>
        <dbReference type="ARBA" id="ARBA00022989"/>
    </source>
</evidence>
<dbReference type="AlphaFoldDB" id="A0AAD5SH58"/>
<dbReference type="Pfam" id="PF04511">
    <property type="entry name" value="DER1"/>
    <property type="match status" value="1"/>
</dbReference>
<evidence type="ECO:0000256" key="4">
    <source>
        <dbReference type="ARBA" id="ARBA00022824"/>
    </source>
</evidence>
<evidence type="ECO:0000313" key="10">
    <source>
        <dbReference type="Proteomes" id="UP001212841"/>
    </source>
</evidence>
<accession>A0AAD5SH58</accession>
<dbReference type="EMBL" id="JADGJD010000226">
    <property type="protein sequence ID" value="KAJ3053215.1"/>
    <property type="molecule type" value="Genomic_DNA"/>
</dbReference>
<gene>
    <name evidence="9" type="ORF">HK097_004767</name>
</gene>
<comment type="similarity">
    <text evidence="2 7">Belongs to the derlin family.</text>
</comment>
<dbReference type="Proteomes" id="UP001212841">
    <property type="component" value="Unassembled WGS sequence"/>
</dbReference>
<sequence>MPIPLEEWYYEVPVITRTFITAVMMTTLGCKLKLINSFNLFYNWELVWRSGQYWRLVSSFLYFGDLSVDFFFHLFFLSRYSRMLEENSFRGRTADYFWMLFISMVSMLVIVPLLPAKIVIPFLSSPLTFLLVYVWSRRNPFIRMNFLGIFNFNAPYLPWVLLGFTILLHNHIPYGDMLGLAIGHVYYYLEDVYPRMAESRGRRLLATPSFVKMLFEDWGHGRGDAAFAAADAGLQPDAPPAQDAAPAAAPLVPEPAAPAAPAGGVGEQVLGGGDTAGGAGGSGLRQRVVDTSVVDNAQGAD</sequence>
<dbReference type="GO" id="GO:0006950">
    <property type="term" value="P:response to stress"/>
    <property type="evidence" value="ECO:0007669"/>
    <property type="project" value="UniProtKB-ARBA"/>
</dbReference>
<protein>
    <recommendedName>
        <fullName evidence="7">Derlin</fullName>
    </recommendedName>
</protein>
<reference evidence="9" key="1">
    <citation type="submission" date="2020-05" db="EMBL/GenBank/DDBJ databases">
        <title>Phylogenomic resolution of chytrid fungi.</title>
        <authorList>
            <person name="Stajich J.E."/>
            <person name="Amses K."/>
            <person name="Simmons R."/>
            <person name="Seto K."/>
            <person name="Myers J."/>
            <person name="Bonds A."/>
            <person name="Quandt C.A."/>
            <person name="Barry K."/>
            <person name="Liu P."/>
            <person name="Grigoriev I."/>
            <person name="Longcore J.E."/>
            <person name="James T.Y."/>
        </authorList>
    </citation>
    <scope>NUCLEOTIDE SEQUENCE</scope>
    <source>
        <strain evidence="9">JEL0318</strain>
    </source>
</reference>
<keyword evidence="10" id="KW-1185">Reference proteome</keyword>
<feature type="region of interest" description="Disordered" evidence="8">
    <location>
        <begin position="237"/>
        <end position="301"/>
    </location>
</feature>